<dbReference type="EMBL" id="CP002786">
    <property type="protein sequence ID" value="AEF39032.1"/>
    <property type="molecule type" value="Genomic_DNA"/>
</dbReference>
<evidence type="ECO:0000256" key="3">
    <source>
        <dbReference type="ARBA" id="ARBA00022692"/>
    </source>
</evidence>
<dbReference type="GO" id="GO:0005886">
    <property type="term" value="C:plasma membrane"/>
    <property type="evidence" value="ECO:0007669"/>
    <property type="project" value="UniProtKB-SubCell"/>
</dbReference>
<feature type="transmembrane region" description="Helical" evidence="6">
    <location>
        <begin position="351"/>
        <end position="373"/>
    </location>
</feature>
<feature type="transmembrane region" description="Helical" evidence="6">
    <location>
        <begin position="156"/>
        <end position="177"/>
    </location>
</feature>
<organism evidence="7 8">
    <name type="scientific">Hoyosella subflava (strain DSM 45089 / JCM 17490 / NBRC 109087 / DQS3-9A1)</name>
    <name type="common">Amycolicicoccus subflavus</name>
    <dbReference type="NCBI Taxonomy" id="443218"/>
    <lineage>
        <taxon>Bacteria</taxon>
        <taxon>Bacillati</taxon>
        <taxon>Actinomycetota</taxon>
        <taxon>Actinomycetes</taxon>
        <taxon>Mycobacteriales</taxon>
        <taxon>Hoyosellaceae</taxon>
        <taxon>Hoyosella</taxon>
    </lineage>
</organism>
<sequence length="449" mass="46506">MLYVNRSPLRYLPVGFRTASDGPLVALSDHKHIRIGAQMSNLPAGGASATVDIEAPRPPSLLRGPLDFLPLSGQAQKYANWLGVVAGVYVLITAVSLIGAGFKAATGDQAGQLFQFASNPFIALMIGVLATAATQSSSTTTSITVGLVAGGLPLEIAIPVLMGANIGTTLTNTLVSLGMVRDKEGFKRAFAAATIHDFFNLIAVAIFLPLELMFGILARSSAWLAGQTSGTDGGIFATVFGGLGEFVKAVTTPGADAVKWAAGPLPDPWYGISLIFIGIALILFVISFIGKLLKVLMVGKAADVLHTAIGRGPLTGITSGAVVTVMVQSSSTTTSLAVPLAGSGQFSLRQIYPFTIGANIGTTVTALIAAFGFTGIEASLALQAAYVHLLFNLFATVLIFGLPFLRVLPLRGASWLAGMATENKLYAAAWVLGVFVAIPLALIALTVLF</sequence>
<dbReference type="KEGG" id="asd:AS9A_0577"/>
<dbReference type="Pfam" id="PF02690">
    <property type="entry name" value="Na_Pi_cotrans"/>
    <property type="match status" value="2"/>
</dbReference>
<dbReference type="GO" id="GO:0005436">
    <property type="term" value="F:sodium:phosphate symporter activity"/>
    <property type="evidence" value="ECO:0007669"/>
    <property type="project" value="InterPro"/>
</dbReference>
<evidence type="ECO:0000313" key="7">
    <source>
        <dbReference type="EMBL" id="AEF39032.1"/>
    </source>
</evidence>
<gene>
    <name evidence="7" type="primary">nptA</name>
    <name evidence="7" type="ordered locus">AS9A_0577</name>
</gene>
<accession>F6EJI3</accession>
<evidence type="ECO:0000256" key="6">
    <source>
        <dbReference type="SAM" id="Phobius"/>
    </source>
</evidence>
<dbReference type="HOGENOM" id="CLU_025063_2_1_11"/>
<evidence type="ECO:0000256" key="1">
    <source>
        <dbReference type="ARBA" id="ARBA00004651"/>
    </source>
</evidence>
<keyword evidence="3 6" id="KW-0812">Transmembrane</keyword>
<keyword evidence="8" id="KW-1185">Reference proteome</keyword>
<feature type="transmembrane region" description="Helical" evidence="6">
    <location>
        <begin position="198"/>
        <end position="218"/>
    </location>
</feature>
<dbReference type="AlphaFoldDB" id="F6EJI3"/>
<feature type="transmembrane region" description="Helical" evidence="6">
    <location>
        <begin position="114"/>
        <end position="136"/>
    </location>
</feature>
<dbReference type="PANTHER" id="PTHR10010">
    <property type="entry name" value="SOLUTE CARRIER FAMILY 34 SODIUM PHOSPHATE , MEMBER 2-RELATED"/>
    <property type="match status" value="1"/>
</dbReference>
<name>F6EJI3_HOYSD</name>
<keyword evidence="2" id="KW-1003">Cell membrane</keyword>
<protein>
    <submittedName>
        <fullName evidence="7">NptA protein</fullName>
    </submittedName>
</protein>
<evidence type="ECO:0000256" key="2">
    <source>
        <dbReference type="ARBA" id="ARBA00022475"/>
    </source>
</evidence>
<feature type="transmembrane region" description="Helical" evidence="6">
    <location>
        <begin position="269"/>
        <end position="293"/>
    </location>
</feature>
<dbReference type="PANTHER" id="PTHR10010:SF46">
    <property type="entry name" value="SODIUM-DEPENDENT PHOSPHATE TRANSPORT PROTEIN 2B"/>
    <property type="match status" value="1"/>
</dbReference>
<feature type="transmembrane region" description="Helical" evidence="6">
    <location>
        <begin position="385"/>
        <end position="405"/>
    </location>
</feature>
<feature type="transmembrane region" description="Helical" evidence="6">
    <location>
        <begin position="425"/>
        <end position="448"/>
    </location>
</feature>
<dbReference type="Proteomes" id="UP000009235">
    <property type="component" value="Chromosome"/>
</dbReference>
<reference evidence="7 8" key="1">
    <citation type="journal article" date="2011" name="J. Bacteriol.">
        <title>Complete genome sequence of Amycolicicoccus subflavus DQS3-9A1T, an actinomycete isolated from crude oil-polluted soil.</title>
        <authorList>
            <person name="Cai M."/>
            <person name="Chen W.M."/>
            <person name="Nie Y."/>
            <person name="Chi C.Q."/>
            <person name="Wang Y.N."/>
            <person name="Tang Y.Q."/>
            <person name="Li G.Y."/>
            <person name="Wu X.L."/>
        </authorList>
    </citation>
    <scope>NUCLEOTIDE SEQUENCE [LARGE SCALE GENOMIC DNA]</scope>
    <source>
        <strain evidence="8">DSM 45089 / DQS3-9A1</strain>
    </source>
</reference>
<evidence type="ECO:0000256" key="4">
    <source>
        <dbReference type="ARBA" id="ARBA00022989"/>
    </source>
</evidence>
<proteinExistence type="predicted"/>
<evidence type="ECO:0000256" key="5">
    <source>
        <dbReference type="ARBA" id="ARBA00023136"/>
    </source>
</evidence>
<keyword evidence="4 6" id="KW-1133">Transmembrane helix</keyword>
<dbReference type="GO" id="GO:0044341">
    <property type="term" value="P:sodium-dependent phosphate transport"/>
    <property type="evidence" value="ECO:0007669"/>
    <property type="project" value="InterPro"/>
</dbReference>
<keyword evidence="5 6" id="KW-0472">Membrane</keyword>
<dbReference type="STRING" id="443218.AS9A_0577"/>
<evidence type="ECO:0000313" key="8">
    <source>
        <dbReference type="Proteomes" id="UP000009235"/>
    </source>
</evidence>
<dbReference type="eggNOG" id="COG1283">
    <property type="taxonomic scope" value="Bacteria"/>
</dbReference>
<dbReference type="NCBIfam" id="NF037997">
    <property type="entry name" value="Na_Pi_symport"/>
    <property type="match status" value="1"/>
</dbReference>
<feature type="transmembrane region" description="Helical" evidence="6">
    <location>
        <begin position="78"/>
        <end position="102"/>
    </location>
</feature>
<comment type="subcellular location">
    <subcellularLocation>
        <location evidence="1">Cell membrane</location>
        <topology evidence="1">Multi-pass membrane protein</topology>
    </subcellularLocation>
</comment>
<dbReference type="InterPro" id="IPR003841">
    <property type="entry name" value="Na/Pi_transpt"/>
</dbReference>